<sequence length="168" mass="17897">MFATTALRTPLRHYGLSLGHLTEQAAGLWIRSLGLPDSAQACVHREDLPFPHFTISVALPAGTGLPLITVGAAFAEAAGRACAAHASGRSGRAVHFRGCALAPGLLTVGDLQERTDIVRVTAGDLPAQPDDLLDTTRRPTPHWIDGELTLRTDRRPDGVLVPAPRFGW</sequence>
<protein>
    <submittedName>
        <fullName evidence="2">Uncharacterized protein</fullName>
    </submittedName>
</protein>
<reference evidence="1 4" key="2">
    <citation type="submission" date="2021-01" db="EMBL/GenBank/DDBJ databases">
        <title>Whole genome shotgun sequence of Actinoplanes lobatus NBRC 12513.</title>
        <authorList>
            <person name="Komaki H."/>
            <person name="Tamura T."/>
        </authorList>
    </citation>
    <scope>NUCLEOTIDE SEQUENCE [LARGE SCALE GENOMIC DNA]</scope>
    <source>
        <strain evidence="1 4">NBRC 12513</strain>
    </source>
</reference>
<evidence type="ECO:0000313" key="1">
    <source>
        <dbReference type="EMBL" id="GIE40940.1"/>
    </source>
</evidence>
<organism evidence="2 3">
    <name type="scientific">Actinoplanes lobatus</name>
    <dbReference type="NCBI Taxonomy" id="113568"/>
    <lineage>
        <taxon>Bacteria</taxon>
        <taxon>Bacillati</taxon>
        <taxon>Actinomycetota</taxon>
        <taxon>Actinomycetes</taxon>
        <taxon>Micromonosporales</taxon>
        <taxon>Micromonosporaceae</taxon>
        <taxon>Actinoplanes</taxon>
    </lineage>
</organism>
<evidence type="ECO:0000313" key="2">
    <source>
        <dbReference type="EMBL" id="MBB4751331.1"/>
    </source>
</evidence>
<dbReference type="EMBL" id="BOMP01000057">
    <property type="protein sequence ID" value="GIE40940.1"/>
    <property type="molecule type" value="Genomic_DNA"/>
</dbReference>
<dbReference type="Proteomes" id="UP000590511">
    <property type="component" value="Unassembled WGS sequence"/>
</dbReference>
<evidence type="ECO:0000313" key="3">
    <source>
        <dbReference type="Proteomes" id="UP000590511"/>
    </source>
</evidence>
<proteinExistence type="predicted"/>
<dbReference type="RefSeq" id="WP_188123377.1">
    <property type="nucleotide sequence ID" value="NZ_BOMP01000057.1"/>
</dbReference>
<dbReference type="EMBL" id="JACHNC010000001">
    <property type="protein sequence ID" value="MBB4751331.1"/>
    <property type="molecule type" value="Genomic_DNA"/>
</dbReference>
<keyword evidence="4" id="KW-1185">Reference proteome</keyword>
<dbReference type="AlphaFoldDB" id="A0A7W7HIV6"/>
<reference evidence="2 3" key="1">
    <citation type="submission" date="2020-08" db="EMBL/GenBank/DDBJ databases">
        <title>Sequencing the genomes of 1000 actinobacteria strains.</title>
        <authorList>
            <person name="Klenk H.-P."/>
        </authorList>
    </citation>
    <scope>NUCLEOTIDE SEQUENCE [LARGE SCALE GENOMIC DNA]</scope>
    <source>
        <strain evidence="2 3">DSM 43150</strain>
    </source>
</reference>
<evidence type="ECO:0000313" key="4">
    <source>
        <dbReference type="Proteomes" id="UP000631312"/>
    </source>
</evidence>
<accession>A0A7W7HIV6</accession>
<name>A0A7W7HIV6_9ACTN</name>
<comment type="caution">
    <text evidence="2">The sequence shown here is derived from an EMBL/GenBank/DDBJ whole genome shotgun (WGS) entry which is preliminary data.</text>
</comment>
<gene>
    <name evidence="1" type="ORF">Alo02nite_38380</name>
    <name evidence="2" type="ORF">BJ964_005492</name>
</gene>
<dbReference type="Proteomes" id="UP000631312">
    <property type="component" value="Unassembled WGS sequence"/>
</dbReference>